<dbReference type="AlphaFoldDB" id="A0A7Y3T1P3"/>
<evidence type="ECO:0000313" key="2">
    <source>
        <dbReference type="Proteomes" id="UP000526233"/>
    </source>
</evidence>
<name>A0A7Y3T1P3_9HYPH</name>
<dbReference type="Proteomes" id="UP000526233">
    <property type="component" value="Unassembled WGS sequence"/>
</dbReference>
<gene>
    <name evidence="1" type="ORF">EHE22_03165</name>
</gene>
<comment type="caution">
    <text evidence="1">The sequence shown here is derived from an EMBL/GenBank/DDBJ whole genome shotgun (WGS) entry which is preliminary data.</text>
</comment>
<reference evidence="1 2" key="1">
    <citation type="submission" date="2018-11" db="EMBL/GenBank/DDBJ databases">
        <title>Genome sequencing and analysis.</title>
        <authorList>
            <person name="Huang Y.-T."/>
        </authorList>
    </citation>
    <scope>NUCLEOTIDE SEQUENCE [LARGE SCALE GENOMIC DNA]</scope>
    <source>
        <strain evidence="1 2">SHIN</strain>
    </source>
</reference>
<organism evidence="1 2">
    <name type="scientific">Brucella pseudogrignonensis</name>
    <dbReference type="NCBI Taxonomy" id="419475"/>
    <lineage>
        <taxon>Bacteria</taxon>
        <taxon>Pseudomonadati</taxon>
        <taxon>Pseudomonadota</taxon>
        <taxon>Alphaproteobacteria</taxon>
        <taxon>Hyphomicrobiales</taxon>
        <taxon>Brucellaceae</taxon>
        <taxon>Brucella/Ochrobactrum group</taxon>
        <taxon>Brucella</taxon>
    </lineage>
</organism>
<accession>A0A7Y3T1P3</accession>
<proteinExistence type="predicted"/>
<protein>
    <submittedName>
        <fullName evidence="1">Uncharacterized protein</fullName>
    </submittedName>
</protein>
<sequence length="108" mass="12506">MSDVFGTRLYRTPYLVIPRLALEAMPDDWQLRFESLMAEADEAGIRTPDYLVFRNLSDGNPDGIRGVKQVNRDRWDQIPFYRFTGGWFDDPWSNYRHGNAFVLSGDAA</sequence>
<dbReference type="EMBL" id="PKQI01000001">
    <property type="protein sequence ID" value="NNV19431.1"/>
    <property type="molecule type" value="Genomic_DNA"/>
</dbReference>
<dbReference type="RefSeq" id="WP_007878726.1">
    <property type="nucleotide sequence ID" value="NZ_PKQI01000001.1"/>
</dbReference>
<evidence type="ECO:0000313" key="1">
    <source>
        <dbReference type="EMBL" id="NNV19431.1"/>
    </source>
</evidence>